<keyword evidence="5" id="KW-0547">Nucleotide-binding</keyword>
<dbReference type="Proteomes" id="UP001143474">
    <property type="component" value="Unassembled WGS sequence"/>
</dbReference>
<reference evidence="12" key="2">
    <citation type="submission" date="2023-01" db="EMBL/GenBank/DDBJ databases">
        <authorList>
            <person name="Sun Q."/>
            <person name="Evtushenko L."/>
        </authorList>
    </citation>
    <scope>NUCLEOTIDE SEQUENCE</scope>
    <source>
        <strain evidence="12">VKM Ac-2007</strain>
    </source>
</reference>
<evidence type="ECO:0000256" key="1">
    <source>
        <dbReference type="ARBA" id="ARBA00000085"/>
    </source>
</evidence>
<gene>
    <name evidence="12" type="ORF">GCM10017600_80440</name>
</gene>
<evidence type="ECO:0000256" key="3">
    <source>
        <dbReference type="ARBA" id="ARBA00022553"/>
    </source>
</evidence>
<evidence type="ECO:0000256" key="5">
    <source>
        <dbReference type="ARBA" id="ARBA00022741"/>
    </source>
</evidence>
<dbReference type="GO" id="GO:0005524">
    <property type="term" value="F:ATP binding"/>
    <property type="evidence" value="ECO:0007669"/>
    <property type="project" value="UniProtKB-KW"/>
</dbReference>
<dbReference type="EMBL" id="BSEV01000034">
    <property type="protein sequence ID" value="GLK14632.1"/>
    <property type="molecule type" value="Genomic_DNA"/>
</dbReference>
<evidence type="ECO:0000256" key="4">
    <source>
        <dbReference type="ARBA" id="ARBA00022679"/>
    </source>
</evidence>
<dbReference type="GO" id="GO:0046983">
    <property type="term" value="F:protein dimerization activity"/>
    <property type="evidence" value="ECO:0007669"/>
    <property type="project" value="InterPro"/>
</dbReference>
<keyword evidence="6 12" id="KW-0418">Kinase</keyword>
<keyword evidence="9" id="KW-1133">Transmembrane helix</keyword>
<dbReference type="PANTHER" id="PTHR24421">
    <property type="entry name" value="NITRATE/NITRITE SENSOR PROTEIN NARX-RELATED"/>
    <property type="match status" value="1"/>
</dbReference>
<dbReference type="GO" id="GO:0016020">
    <property type="term" value="C:membrane"/>
    <property type="evidence" value="ECO:0007669"/>
    <property type="project" value="InterPro"/>
</dbReference>
<keyword evidence="9" id="KW-0812">Transmembrane</keyword>
<dbReference type="InterPro" id="IPR036890">
    <property type="entry name" value="HATPase_C_sf"/>
</dbReference>
<dbReference type="InterPro" id="IPR050482">
    <property type="entry name" value="Sensor_HK_TwoCompSys"/>
</dbReference>
<evidence type="ECO:0000256" key="8">
    <source>
        <dbReference type="ARBA" id="ARBA00023012"/>
    </source>
</evidence>
<organism evidence="12 13">
    <name type="scientific">Streptosporangium carneum</name>
    <dbReference type="NCBI Taxonomy" id="47481"/>
    <lineage>
        <taxon>Bacteria</taxon>
        <taxon>Bacillati</taxon>
        <taxon>Actinomycetota</taxon>
        <taxon>Actinomycetes</taxon>
        <taxon>Streptosporangiales</taxon>
        <taxon>Streptosporangiaceae</taxon>
        <taxon>Streptosporangium</taxon>
    </lineage>
</organism>
<evidence type="ECO:0000259" key="11">
    <source>
        <dbReference type="Pfam" id="PF07730"/>
    </source>
</evidence>
<evidence type="ECO:0000256" key="2">
    <source>
        <dbReference type="ARBA" id="ARBA00012438"/>
    </source>
</evidence>
<keyword evidence="13" id="KW-1185">Reference proteome</keyword>
<name>A0A9W6IA72_9ACTN</name>
<feature type="transmembrane region" description="Helical" evidence="9">
    <location>
        <begin position="80"/>
        <end position="101"/>
    </location>
</feature>
<comment type="catalytic activity">
    <reaction evidence="1">
        <text>ATP + protein L-histidine = ADP + protein N-phospho-L-histidine.</text>
        <dbReference type="EC" id="2.7.13.3"/>
    </reaction>
</comment>
<reference evidence="12" key="1">
    <citation type="journal article" date="2014" name="Int. J. Syst. Evol. Microbiol.">
        <title>Complete genome sequence of Corynebacterium casei LMG S-19264T (=DSM 44701T), isolated from a smear-ripened cheese.</title>
        <authorList>
            <consortium name="US DOE Joint Genome Institute (JGI-PGF)"/>
            <person name="Walter F."/>
            <person name="Albersmeier A."/>
            <person name="Kalinowski J."/>
            <person name="Ruckert C."/>
        </authorList>
    </citation>
    <scope>NUCLEOTIDE SEQUENCE</scope>
    <source>
        <strain evidence="12">VKM Ac-2007</strain>
    </source>
</reference>
<dbReference type="Gene3D" id="1.20.5.1930">
    <property type="match status" value="1"/>
</dbReference>
<keyword evidence="4" id="KW-0808">Transferase</keyword>
<evidence type="ECO:0000256" key="7">
    <source>
        <dbReference type="ARBA" id="ARBA00022840"/>
    </source>
</evidence>
<dbReference type="SUPFAM" id="SSF55874">
    <property type="entry name" value="ATPase domain of HSP90 chaperone/DNA topoisomerase II/histidine kinase"/>
    <property type="match status" value="1"/>
</dbReference>
<evidence type="ECO:0000256" key="9">
    <source>
        <dbReference type="SAM" id="Phobius"/>
    </source>
</evidence>
<sequence>MSAPVLLWALDSGVGGDVWSQLVLPLAALAVAAAVNRRWPLATLAVCAALTAFDPLSPVDRYTIAVMVASYLSSRRVNGLWQALGGISAIVSGAVLISVAFSPSPQLWIYDIATMPFVTVFPWLVGRYRVQHRALVVGGWERARQMEREQRIIADQARLLERARIARDMHDSLGHELSLIALQAGVLEVDTTLEERHRLVAERLRTAASTATERLQEIIGVLRDESDQVPNTPADESIKDLVKRANASGMTVVLRSEGQAGDIPGLVDRAVYRVVQESLTNAAKHAPGAEVVVRLLHEEDRTGVTVTNGPPSSPPPHVASGGRGLLGLRERMRLVGGSIAYRRTDREFTVEAWAPHRATSDALRHEGADPSPEATVTLLENVQRRRARRGFLLAFALPLAFTALLLLALLGFAYQNLTSVLDPSVFDRMTIGQSHEEIAPSLPAHAFAESPTPVTEPPRPAGAVCSYYWSSHFLFGSTSVYRLCFVGDRLADKDALAPNPSSEEH</sequence>
<keyword evidence="7" id="KW-0067">ATP-binding</keyword>
<protein>
    <recommendedName>
        <fullName evidence="2">histidine kinase</fullName>
        <ecNumber evidence="2">2.7.13.3</ecNumber>
    </recommendedName>
</protein>
<dbReference type="InterPro" id="IPR011712">
    <property type="entry name" value="Sig_transdc_His_kin_sub3_dim/P"/>
</dbReference>
<dbReference type="Pfam" id="PF07730">
    <property type="entry name" value="HisKA_3"/>
    <property type="match status" value="1"/>
</dbReference>
<comment type="caution">
    <text evidence="12">The sequence shown here is derived from an EMBL/GenBank/DDBJ whole genome shotgun (WGS) entry which is preliminary data.</text>
</comment>
<keyword evidence="9" id="KW-0472">Membrane</keyword>
<evidence type="ECO:0000313" key="13">
    <source>
        <dbReference type="Proteomes" id="UP001143474"/>
    </source>
</evidence>
<feature type="transmembrane region" description="Helical" evidence="9">
    <location>
        <begin position="107"/>
        <end position="125"/>
    </location>
</feature>
<evidence type="ECO:0000259" key="10">
    <source>
        <dbReference type="Pfam" id="PF02518"/>
    </source>
</evidence>
<dbReference type="PANTHER" id="PTHR24421:SF10">
    <property type="entry name" value="NITRATE_NITRITE SENSOR PROTEIN NARQ"/>
    <property type="match status" value="1"/>
</dbReference>
<proteinExistence type="predicted"/>
<feature type="transmembrane region" description="Helical" evidence="9">
    <location>
        <begin position="391"/>
        <end position="414"/>
    </location>
</feature>
<evidence type="ECO:0000256" key="6">
    <source>
        <dbReference type="ARBA" id="ARBA00022777"/>
    </source>
</evidence>
<dbReference type="EC" id="2.7.13.3" evidence="2"/>
<dbReference type="RefSeq" id="WP_271222863.1">
    <property type="nucleotide sequence ID" value="NZ_BAAAVD010000019.1"/>
</dbReference>
<dbReference type="CDD" id="cd16917">
    <property type="entry name" value="HATPase_UhpB-NarQ-NarX-like"/>
    <property type="match status" value="1"/>
</dbReference>
<dbReference type="Pfam" id="PF02518">
    <property type="entry name" value="HATPase_c"/>
    <property type="match status" value="1"/>
</dbReference>
<feature type="domain" description="Signal transduction histidine kinase subgroup 3 dimerisation and phosphoacceptor" evidence="11">
    <location>
        <begin position="161"/>
        <end position="225"/>
    </location>
</feature>
<feature type="domain" description="Histidine kinase/HSP90-like ATPase" evidence="10">
    <location>
        <begin position="269"/>
        <end position="355"/>
    </location>
</feature>
<dbReference type="AlphaFoldDB" id="A0A9W6IA72"/>
<accession>A0A9W6IA72</accession>
<dbReference type="GO" id="GO:0000155">
    <property type="term" value="F:phosphorelay sensor kinase activity"/>
    <property type="evidence" value="ECO:0007669"/>
    <property type="project" value="InterPro"/>
</dbReference>
<dbReference type="InterPro" id="IPR003594">
    <property type="entry name" value="HATPase_dom"/>
</dbReference>
<keyword evidence="3" id="KW-0597">Phosphoprotein</keyword>
<keyword evidence="8" id="KW-0902">Two-component regulatory system</keyword>
<evidence type="ECO:0000313" key="12">
    <source>
        <dbReference type="EMBL" id="GLK14632.1"/>
    </source>
</evidence>
<dbReference type="Gene3D" id="3.30.565.10">
    <property type="entry name" value="Histidine kinase-like ATPase, C-terminal domain"/>
    <property type="match status" value="1"/>
</dbReference>